<accession>A0A5D3FA66</accession>
<dbReference type="InterPro" id="IPR036614">
    <property type="entry name" value="RusA-like_sf"/>
</dbReference>
<dbReference type="GO" id="GO:0006281">
    <property type="term" value="P:DNA repair"/>
    <property type="evidence" value="ECO:0007669"/>
    <property type="project" value="InterPro"/>
</dbReference>
<gene>
    <name evidence="2" type="ORF">FXF68_31535</name>
</gene>
<sequence>MSPRPVSSRSPRAAFTAAGGASNVGQAGPPAPDGDTPPARPTFLDRAWRVEMPPGQDLLNANDRIHWSKRNRITRQLRSDAHVMARYLKIPGLERARIDAIYEPPDSRRRDAGNWYPTYKALIDGFVDAGVFADDDHTRVDGPHMSIGAPFPKGRVVLIITELEPLNPENPS</sequence>
<dbReference type="EMBL" id="VSRQ01000007">
    <property type="protein sequence ID" value="TYK45211.1"/>
    <property type="molecule type" value="Genomic_DNA"/>
</dbReference>
<reference evidence="2 3" key="1">
    <citation type="submission" date="2019-08" db="EMBL/GenBank/DDBJ databases">
        <title>Actinomadura sp. nov. CYP1-5 isolated from mountain soil.</title>
        <authorList>
            <person name="Songsumanus A."/>
            <person name="Kuncharoen N."/>
            <person name="Kudo T."/>
            <person name="Yuki M."/>
            <person name="Igarashi Y."/>
            <person name="Tanasupawat S."/>
        </authorList>
    </citation>
    <scope>NUCLEOTIDE SEQUENCE [LARGE SCALE GENOMIC DNA]</scope>
    <source>
        <strain evidence="2 3">CYP1-5</strain>
    </source>
</reference>
<dbReference type="Proteomes" id="UP000323505">
    <property type="component" value="Unassembled WGS sequence"/>
</dbReference>
<dbReference type="Gene3D" id="3.30.1330.70">
    <property type="entry name" value="Holliday junction resolvase RusA"/>
    <property type="match status" value="1"/>
</dbReference>
<name>A0A5D3FA66_9ACTN</name>
<evidence type="ECO:0000313" key="2">
    <source>
        <dbReference type="EMBL" id="TYK45211.1"/>
    </source>
</evidence>
<feature type="region of interest" description="Disordered" evidence="1">
    <location>
        <begin position="1"/>
        <end position="41"/>
    </location>
</feature>
<comment type="caution">
    <text evidence="2">The sequence shown here is derived from an EMBL/GenBank/DDBJ whole genome shotgun (WGS) entry which is preliminary data.</text>
</comment>
<proteinExistence type="predicted"/>
<dbReference type="AlphaFoldDB" id="A0A5D3FA66"/>
<evidence type="ECO:0000256" key="1">
    <source>
        <dbReference type="SAM" id="MobiDB-lite"/>
    </source>
</evidence>
<evidence type="ECO:0000313" key="3">
    <source>
        <dbReference type="Proteomes" id="UP000323505"/>
    </source>
</evidence>
<dbReference type="GO" id="GO:0006310">
    <property type="term" value="P:DNA recombination"/>
    <property type="evidence" value="ECO:0007669"/>
    <property type="project" value="InterPro"/>
</dbReference>
<protein>
    <submittedName>
        <fullName evidence="2">Uncharacterized protein</fullName>
    </submittedName>
</protein>
<feature type="compositionally biased region" description="Low complexity" evidence="1">
    <location>
        <begin position="1"/>
        <end position="12"/>
    </location>
</feature>
<dbReference type="SUPFAM" id="SSF103084">
    <property type="entry name" value="Holliday junction resolvase RusA"/>
    <property type="match status" value="1"/>
</dbReference>
<dbReference type="RefSeq" id="WP_148765645.1">
    <property type="nucleotide sequence ID" value="NZ_VSRQ01000007.1"/>
</dbReference>
<organism evidence="2 3">
    <name type="scientific">Actinomadura decatromicini</name>
    <dbReference type="NCBI Taxonomy" id="2604572"/>
    <lineage>
        <taxon>Bacteria</taxon>
        <taxon>Bacillati</taxon>
        <taxon>Actinomycetota</taxon>
        <taxon>Actinomycetes</taxon>
        <taxon>Streptosporangiales</taxon>
        <taxon>Thermomonosporaceae</taxon>
        <taxon>Actinomadura</taxon>
    </lineage>
</organism>
<dbReference type="GO" id="GO:0000287">
    <property type="term" value="F:magnesium ion binding"/>
    <property type="evidence" value="ECO:0007669"/>
    <property type="project" value="InterPro"/>
</dbReference>
<keyword evidence="3" id="KW-1185">Reference proteome</keyword>